<dbReference type="EMBL" id="CP013655">
    <property type="protein sequence ID" value="ALS35662.1"/>
    <property type="molecule type" value="Genomic_DNA"/>
</dbReference>
<protein>
    <recommendedName>
        <fullName evidence="2">Sensor histidine kinase NatK-like C-terminal domain-containing protein</fullName>
    </recommendedName>
</protein>
<dbReference type="InterPro" id="IPR032834">
    <property type="entry name" value="NatK-like_C"/>
</dbReference>
<dbReference type="SUPFAM" id="SSF55874">
    <property type="entry name" value="ATPase domain of HSP90 chaperone/DNA topoisomerase II/histidine kinase"/>
    <property type="match status" value="1"/>
</dbReference>
<evidence type="ECO:0000313" key="4">
    <source>
        <dbReference type="Proteomes" id="UP000067523"/>
    </source>
</evidence>
<organism evidence="3 4">
    <name type="scientific">Enterococcus rotai</name>
    <dbReference type="NCBI Taxonomy" id="118060"/>
    <lineage>
        <taxon>Bacteria</taxon>
        <taxon>Bacillati</taxon>
        <taxon>Bacillota</taxon>
        <taxon>Bacilli</taxon>
        <taxon>Lactobacillales</taxon>
        <taxon>Enterococcaceae</taxon>
        <taxon>Enterococcus</taxon>
    </lineage>
</organism>
<evidence type="ECO:0000313" key="3">
    <source>
        <dbReference type="EMBL" id="ALS35662.1"/>
    </source>
</evidence>
<sequence>MYVDKYGVLNNETSFSFLFLFLLIIVVTVIIVTSLNYFKAENQLELVGNDYILLSITPFASIILLLFPFETSLISRVVFSTMILTINLSIIFIYNKLSERKYDYLKEFSTGIESQRYKEHSEEYEEIQLIKHDLKNLLISVDYLLSEEKIDLAREKLEEILSFSNHFYERLTGCWVIDSLLNLKVNQMKQEHIHYKMELQIPSDIKIDDITLPLFSILGNILDNAIEEYKNLDVDGLIEIYLKYHEEKLIIKVVNTSREKKMDFTKKIIQSEKKRGRLGLGINSIKEHCEKLKGYHNFSYLEGKFSVLVIIPVTNS</sequence>
<dbReference type="Gene3D" id="3.30.565.10">
    <property type="entry name" value="Histidine kinase-like ATPase, C-terminal domain"/>
    <property type="match status" value="1"/>
</dbReference>
<feature type="transmembrane region" description="Helical" evidence="1">
    <location>
        <begin position="50"/>
        <end position="67"/>
    </location>
</feature>
<proteinExistence type="predicted"/>
<feature type="transmembrane region" description="Helical" evidence="1">
    <location>
        <begin position="15"/>
        <end position="38"/>
    </location>
</feature>
<keyword evidence="1" id="KW-0812">Transmembrane</keyword>
<keyword evidence="4" id="KW-1185">Reference proteome</keyword>
<accession>A0A0U2ITP0</accession>
<evidence type="ECO:0000256" key="1">
    <source>
        <dbReference type="SAM" id="Phobius"/>
    </source>
</evidence>
<name>A0A0U2ITP0_9ENTE</name>
<dbReference type="RefSeq" id="WP_208928326.1">
    <property type="nucleotide sequence ID" value="NZ_CP013655.1"/>
</dbReference>
<keyword evidence="1" id="KW-0472">Membrane</keyword>
<reference evidence="4" key="1">
    <citation type="submission" date="2015-12" db="EMBL/GenBank/DDBJ databases">
        <authorList>
            <person name="Lauer A."/>
            <person name="Humrighouse B."/>
            <person name="Loparev V."/>
            <person name="Shewmaker P.L."/>
            <person name="Whitney A.M."/>
            <person name="McLaughlin R.W."/>
        </authorList>
    </citation>
    <scope>NUCLEOTIDE SEQUENCE [LARGE SCALE GENOMIC DNA]</scope>
    <source>
        <strain evidence="4">LMG 26678</strain>
    </source>
</reference>
<dbReference type="InterPro" id="IPR036890">
    <property type="entry name" value="HATPase_C_sf"/>
</dbReference>
<dbReference type="AlphaFoldDB" id="A0A0U2ITP0"/>
<dbReference type="Pfam" id="PF14501">
    <property type="entry name" value="HATPase_c_5"/>
    <property type="match status" value="1"/>
</dbReference>
<feature type="transmembrane region" description="Helical" evidence="1">
    <location>
        <begin position="73"/>
        <end position="94"/>
    </location>
</feature>
<evidence type="ECO:0000259" key="2">
    <source>
        <dbReference type="Pfam" id="PF14501"/>
    </source>
</evidence>
<dbReference type="KEGG" id="erx:ATZ35_00350"/>
<feature type="domain" description="Sensor histidine kinase NatK-like C-terminal" evidence="2">
    <location>
        <begin position="214"/>
        <end position="312"/>
    </location>
</feature>
<gene>
    <name evidence="3" type="ORF">ATZ35_00350</name>
</gene>
<dbReference type="STRING" id="118060.ATZ35_00350"/>
<keyword evidence="1" id="KW-1133">Transmembrane helix</keyword>
<dbReference type="Proteomes" id="UP000067523">
    <property type="component" value="Chromosome"/>
</dbReference>